<reference evidence="3" key="1">
    <citation type="journal article" date="2019" name="Int. J. Syst. Evol. Microbiol.">
        <title>The Global Catalogue of Microorganisms (GCM) 10K type strain sequencing project: providing services to taxonomists for standard genome sequencing and annotation.</title>
        <authorList>
            <consortium name="The Broad Institute Genomics Platform"/>
            <consortium name="The Broad Institute Genome Sequencing Center for Infectious Disease"/>
            <person name="Wu L."/>
            <person name="Ma J."/>
        </authorList>
    </citation>
    <scope>NUCLEOTIDE SEQUENCE [LARGE SCALE GENOMIC DNA]</scope>
    <source>
        <strain evidence="3">CGMCC 4.7246</strain>
    </source>
</reference>
<evidence type="ECO:0000313" key="3">
    <source>
        <dbReference type="Proteomes" id="UP001596220"/>
    </source>
</evidence>
<feature type="transmembrane region" description="Helical" evidence="1">
    <location>
        <begin position="44"/>
        <end position="63"/>
    </location>
</feature>
<feature type="transmembrane region" description="Helical" evidence="1">
    <location>
        <begin position="16"/>
        <end position="38"/>
    </location>
</feature>
<keyword evidence="1" id="KW-0812">Transmembrane</keyword>
<accession>A0ABW1PBR6</accession>
<protein>
    <submittedName>
        <fullName evidence="2">Uncharacterized protein</fullName>
    </submittedName>
</protein>
<organism evidence="2 3">
    <name type="scientific">Saccharothrix lopnurensis</name>
    <dbReference type="NCBI Taxonomy" id="1670621"/>
    <lineage>
        <taxon>Bacteria</taxon>
        <taxon>Bacillati</taxon>
        <taxon>Actinomycetota</taxon>
        <taxon>Actinomycetes</taxon>
        <taxon>Pseudonocardiales</taxon>
        <taxon>Pseudonocardiaceae</taxon>
        <taxon>Saccharothrix</taxon>
    </lineage>
</organism>
<keyword evidence="3" id="KW-1185">Reference proteome</keyword>
<dbReference type="RefSeq" id="WP_380638538.1">
    <property type="nucleotide sequence ID" value="NZ_JBHSQO010000026.1"/>
</dbReference>
<dbReference type="EMBL" id="JBHSQO010000026">
    <property type="protein sequence ID" value="MFC6092247.1"/>
    <property type="molecule type" value="Genomic_DNA"/>
</dbReference>
<dbReference type="Proteomes" id="UP001596220">
    <property type="component" value="Unassembled WGS sequence"/>
</dbReference>
<sequence>MNVEPRRRGLPWGGDLVKYVLALLTVVVGVAAFIYGGADDSPGLQLIGALIVVGVVVSGARSARRGG</sequence>
<gene>
    <name evidence="2" type="ORF">ACFP3R_23500</name>
</gene>
<proteinExistence type="predicted"/>
<evidence type="ECO:0000313" key="2">
    <source>
        <dbReference type="EMBL" id="MFC6092247.1"/>
    </source>
</evidence>
<name>A0ABW1PBR6_9PSEU</name>
<keyword evidence="1" id="KW-1133">Transmembrane helix</keyword>
<evidence type="ECO:0000256" key="1">
    <source>
        <dbReference type="SAM" id="Phobius"/>
    </source>
</evidence>
<keyword evidence="1" id="KW-0472">Membrane</keyword>
<comment type="caution">
    <text evidence="2">The sequence shown here is derived from an EMBL/GenBank/DDBJ whole genome shotgun (WGS) entry which is preliminary data.</text>
</comment>